<dbReference type="SUPFAM" id="SSF46894">
    <property type="entry name" value="C-terminal effector domain of the bipartite response regulators"/>
    <property type="match status" value="1"/>
</dbReference>
<evidence type="ECO:0000313" key="2">
    <source>
        <dbReference type="EMBL" id="MBW8725233.1"/>
    </source>
</evidence>
<dbReference type="GO" id="GO:0006355">
    <property type="term" value="P:regulation of DNA-templated transcription"/>
    <property type="evidence" value="ECO:0007669"/>
    <property type="project" value="InterPro"/>
</dbReference>
<dbReference type="GO" id="GO:0003677">
    <property type="term" value="F:DNA binding"/>
    <property type="evidence" value="ECO:0007669"/>
    <property type="project" value="InterPro"/>
</dbReference>
<organism evidence="2 3">
    <name type="scientific">Inquilinus limosus</name>
    <dbReference type="NCBI Taxonomy" id="171674"/>
    <lineage>
        <taxon>Bacteria</taxon>
        <taxon>Pseudomonadati</taxon>
        <taxon>Pseudomonadota</taxon>
        <taxon>Alphaproteobacteria</taxon>
        <taxon>Rhodospirillales</taxon>
        <taxon>Rhodospirillaceae</taxon>
        <taxon>Inquilinus</taxon>
    </lineage>
</organism>
<feature type="domain" description="HTH luxR-type" evidence="1">
    <location>
        <begin position="317"/>
        <end position="374"/>
    </location>
</feature>
<proteinExistence type="predicted"/>
<reference evidence="2" key="1">
    <citation type="submission" date="2020-06" db="EMBL/GenBank/DDBJ databases">
        <title>Stable isotope informed genome-resolved metagenomics uncovers potential trophic interactions in rhizosphere soil.</title>
        <authorList>
            <person name="Starr E.P."/>
            <person name="Shi S."/>
            <person name="Blazewicz S.J."/>
            <person name="Koch B.J."/>
            <person name="Probst A.J."/>
            <person name="Hungate B.A."/>
            <person name="Pett-Ridge J."/>
            <person name="Firestone M.K."/>
            <person name="Banfield J.F."/>
        </authorList>
    </citation>
    <scope>NUCLEOTIDE SEQUENCE</scope>
    <source>
        <strain evidence="2">YM_69_17</strain>
    </source>
</reference>
<dbReference type="Proteomes" id="UP000700706">
    <property type="component" value="Unassembled WGS sequence"/>
</dbReference>
<accession>A0A952FHU9</accession>
<dbReference type="InterPro" id="IPR036388">
    <property type="entry name" value="WH-like_DNA-bd_sf"/>
</dbReference>
<dbReference type="Gene3D" id="1.10.10.10">
    <property type="entry name" value="Winged helix-like DNA-binding domain superfamily/Winged helix DNA-binding domain"/>
    <property type="match status" value="1"/>
</dbReference>
<dbReference type="InterPro" id="IPR016032">
    <property type="entry name" value="Sig_transdc_resp-reg_C-effctor"/>
</dbReference>
<protein>
    <submittedName>
        <fullName evidence="2">Helix-turn-helix transcriptional regulator</fullName>
    </submittedName>
</protein>
<comment type="caution">
    <text evidence="2">The sequence shown here is derived from an EMBL/GenBank/DDBJ whole genome shotgun (WGS) entry which is preliminary data.</text>
</comment>
<sequence>MDRADAILKAVQRIYDAATSPDAWPDAVEAIAAAADGQRGSLLVEDQPRRRADLMVGWRWDPAHLKRMSAPGAPRTAPWAATLPLGRAVRSLELKPESDFIRSEFYNEVVRPNGDFFGIVALVQQTPTHSSYVAVRRVLGAPDFADRDVAALQAVLPHLVRTLELRRTLGAADLRLAGTMAVLDQIDLGLILCDAAGRPAYLNRRAEALVARPDGLSAGSAGLAAALPEENRRLRHAVAVAAAAGAARPGLDAAARATAAGTRMRLSRPSGARALLLTVIPIRQAGMAERRPQAQVAIFIVDPEHDSTPAPALLQELFGLTAAEAGLAIQIGRGDGIQAAAERLSISGNTARTHLSRIFEKTGTGRQAELVRLLVQFGLPARPSD</sequence>
<dbReference type="InterPro" id="IPR000792">
    <property type="entry name" value="Tscrpt_reg_LuxR_C"/>
</dbReference>
<dbReference type="SMART" id="SM00421">
    <property type="entry name" value="HTH_LUXR"/>
    <property type="match status" value="1"/>
</dbReference>
<dbReference type="EMBL" id="JAEKLZ010000164">
    <property type="protein sequence ID" value="MBW8725233.1"/>
    <property type="molecule type" value="Genomic_DNA"/>
</dbReference>
<gene>
    <name evidence="2" type="ORF">JF625_08790</name>
</gene>
<name>A0A952FHU9_9PROT</name>
<evidence type="ECO:0000313" key="3">
    <source>
        <dbReference type="Proteomes" id="UP000700706"/>
    </source>
</evidence>
<dbReference type="AlphaFoldDB" id="A0A952FHU9"/>
<evidence type="ECO:0000259" key="1">
    <source>
        <dbReference type="SMART" id="SM00421"/>
    </source>
</evidence>